<evidence type="ECO:0000313" key="1">
    <source>
        <dbReference type="EMBL" id="KAK0746048.1"/>
    </source>
</evidence>
<organism evidence="1 2">
    <name type="scientific">Schizothecium vesticola</name>
    <dbReference type="NCBI Taxonomy" id="314040"/>
    <lineage>
        <taxon>Eukaryota</taxon>
        <taxon>Fungi</taxon>
        <taxon>Dikarya</taxon>
        <taxon>Ascomycota</taxon>
        <taxon>Pezizomycotina</taxon>
        <taxon>Sordariomycetes</taxon>
        <taxon>Sordariomycetidae</taxon>
        <taxon>Sordariales</taxon>
        <taxon>Schizotheciaceae</taxon>
        <taxon>Schizothecium</taxon>
    </lineage>
</organism>
<dbReference type="InterPro" id="IPR032675">
    <property type="entry name" value="LRR_dom_sf"/>
</dbReference>
<keyword evidence="2" id="KW-1185">Reference proteome</keyword>
<reference evidence="1" key="1">
    <citation type="submission" date="2023-06" db="EMBL/GenBank/DDBJ databases">
        <title>Genome-scale phylogeny and comparative genomics of the fungal order Sordariales.</title>
        <authorList>
            <consortium name="Lawrence Berkeley National Laboratory"/>
            <person name="Hensen N."/>
            <person name="Bonometti L."/>
            <person name="Westerberg I."/>
            <person name="Brannstrom I.O."/>
            <person name="Guillou S."/>
            <person name="Cros-Aarteil S."/>
            <person name="Calhoun S."/>
            <person name="Haridas S."/>
            <person name="Kuo A."/>
            <person name="Mondo S."/>
            <person name="Pangilinan J."/>
            <person name="Riley R."/>
            <person name="LaButti K."/>
            <person name="Andreopoulos B."/>
            <person name="Lipzen A."/>
            <person name="Chen C."/>
            <person name="Yanf M."/>
            <person name="Daum C."/>
            <person name="Ng V."/>
            <person name="Clum A."/>
            <person name="Steindorff A."/>
            <person name="Ohm R."/>
            <person name="Martin F."/>
            <person name="Silar P."/>
            <person name="Natvig D."/>
            <person name="Lalanne C."/>
            <person name="Gautier V."/>
            <person name="Ament-velasquez S.L."/>
            <person name="Kruys A."/>
            <person name="Hutchinson M.I."/>
            <person name="Powell A.J."/>
            <person name="Barry K."/>
            <person name="Miller A.N."/>
            <person name="Grigoriev I.V."/>
            <person name="Debuchy R."/>
            <person name="Gladieux P."/>
            <person name="Thoren M.H."/>
            <person name="Johannesson H."/>
        </authorList>
    </citation>
    <scope>NUCLEOTIDE SEQUENCE</scope>
    <source>
        <strain evidence="1">SMH3187-1</strain>
    </source>
</reference>
<sequence>MASQLAGLPVDIMFELCAHLCTHCQEAYISRPAPHIHPAERKEIRLRRSALAALSRASKSLREIATPYLYHFIYHQREDRGTTLPSLIRTVTSRPDLARHIKHIEVDHTNFCTLSEEIAEQLSHAATERNLPLLPKWSTHLYRRPLVLLELLLLHSPNANTIHLLMTHGTTFSDLAVLSETAGGFNLPALTTLSASRHPTASSHPTDESQEGLYFRFRHSFPLFYAAVAAPKQGLRTLSLRRACDIISNFVPTPQGLNPLATVTSLTLDSCRITLEQAADLITACDSLEIFHMLFFHTITSHPEADVKDSRVVLDAIRKHTATLRVLSLDNSRDPLVRSVEDVETLKGFAKLESLFVGLTMLGGEDRFVSLWDDEETGRRAMQGDGFLAGMLPASFSSARGHLDSEGRVSALAAADEFADI</sequence>
<name>A0AA40EV00_9PEZI</name>
<dbReference type="AlphaFoldDB" id="A0AA40EV00"/>
<dbReference type="Gene3D" id="3.80.10.10">
    <property type="entry name" value="Ribonuclease Inhibitor"/>
    <property type="match status" value="1"/>
</dbReference>
<proteinExistence type="predicted"/>
<comment type="caution">
    <text evidence="1">The sequence shown here is derived from an EMBL/GenBank/DDBJ whole genome shotgun (WGS) entry which is preliminary data.</text>
</comment>
<dbReference type="Proteomes" id="UP001172155">
    <property type="component" value="Unassembled WGS sequence"/>
</dbReference>
<protein>
    <submittedName>
        <fullName evidence="1">Uncharacterized protein</fullName>
    </submittedName>
</protein>
<dbReference type="EMBL" id="JAUKUD010000004">
    <property type="protein sequence ID" value="KAK0746048.1"/>
    <property type="molecule type" value="Genomic_DNA"/>
</dbReference>
<evidence type="ECO:0000313" key="2">
    <source>
        <dbReference type="Proteomes" id="UP001172155"/>
    </source>
</evidence>
<gene>
    <name evidence="1" type="ORF">B0T18DRAFT_488693</name>
</gene>
<accession>A0AA40EV00</accession>
<dbReference type="SUPFAM" id="SSF52047">
    <property type="entry name" value="RNI-like"/>
    <property type="match status" value="1"/>
</dbReference>